<dbReference type="EMBL" id="VSWC01000184">
    <property type="protein sequence ID" value="KAA1067487.1"/>
    <property type="molecule type" value="Genomic_DNA"/>
</dbReference>
<reference evidence="4 5" key="1">
    <citation type="submission" date="2019-05" db="EMBL/GenBank/DDBJ databases">
        <title>Emergence of the Ug99 lineage of the wheat stem rust pathogen through somatic hybridization.</title>
        <authorList>
            <person name="Li F."/>
            <person name="Upadhyaya N.M."/>
            <person name="Sperschneider J."/>
            <person name="Matny O."/>
            <person name="Nguyen-Phuc H."/>
            <person name="Mago R."/>
            <person name="Raley C."/>
            <person name="Miller M.E."/>
            <person name="Silverstein K.A.T."/>
            <person name="Henningsen E."/>
            <person name="Hirsch C.D."/>
            <person name="Visser B."/>
            <person name="Pretorius Z.A."/>
            <person name="Steffenson B.J."/>
            <person name="Schwessinger B."/>
            <person name="Dodds P.N."/>
            <person name="Figueroa M."/>
        </authorList>
    </citation>
    <scope>NUCLEOTIDE SEQUENCE [LARGE SCALE GENOMIC DNA]</scope>
    <source>
        <strain evidence="2">21-0</strain>
        <strain evidence="3 5">Ug99</strain>
    </source>
</reference>
<dbReference type="Proteomes" id="UP000324748">
    <property type="component" value="Unassembled WGS sequence"/>
</dbReference>
<keyword evidence="4" id="KW-1185">Reference proteome</keyword>
<dbReference type="EMBL" id="VDEP01000005">
    <property type="protein sequence ID" value="KAA1137729.1"/>
    <property type="molecule type" value="Genomic_DNA"/>
</dbReference>
<dbReference type="Proteomes" id="UP000325313">
    <property type="component" value="Unassembled WGS sequence"/>
</dbReference>
<evidence type="ECO:0000313" key="3">
    <source>
        <dbReference type="EMBL" id="KAA1137729.1"/>
    </source>
</evidence>
<evidence type="ECO:0000313" key="5">
    <source>
        <dbReference type="Proteomes" id="UP000325313"/>
    </source>
</evidence>
<accession>A0A5B0LR58</accession>
<sequence length="53" mass="5772">MQFFLFLFGLLLSQVVIGAPPHHKTFISNEEDTGDSDFNGNFSGGCYDAIGCN</sequence>
<feature type="chain" id="PRO_5033473259" evidence="1">
    <location>
        <begin position="19"/>
        <end position="53"/>
    </location>
</feature>
<organism evidence="2 4">
    <name type="scientific">Puccinia graminis f. sp. tritici</name>
    <dbReference type="NCBI Taxonomy" id="56615"/>
    <lineage>
        <taxon>Eukaryota</taxon>
        <taxon>Fungi</taxon>
        <taxon>Dikarya</taxon>
        <taxon>Basidiomycota</taxon>
        <taxon>Pucciniomycotina</taxon>
        <taxon>Pucciniomycetes</taxon>
        <taxon>Pucciniales</taxon>
        <taxon>Pucciniaceae</taxon>
        <taxon>Puccinia</taxon>
    </lineage>
</organism>
<keyword evidence="1" id="KW-0732">Signal</keyword>
<proteinExistence type="predicted"/>
<name>A0A5B0LR58_PUCGR</name>
<gene>
    <name evidence="2" type="ORF">PGT21_007048</name>
    <name evidence="3" type="ORF">PGTUg99_008229</name>
</gene>
<comment type="caution">
    <text evidence="2">The sequence shown here is derived from an EMBL/GenBank/DDBJ whole genome shotgun (WGS) entry which is preliminary data.</text>
</comment>
<protein>
    <submittedName>
        <fullName evidence="2">Uncharacterized protein</fullName>
    </submittedName>
</protein>
<evidence type="ECO:0000256" key="1">
    <source>
        <dbReference type="SAM" id="SignalP"/>
    </source>
</evidence>
<feature type="signal peptide" evidence="1">
    <location>
        <begin position="1"/>
        <end position="18"/>
    </location>
</feature>
<evidence type="ECO:0000313" key="4">
    <source>
        <dbReference type="Proteomes" id="UP000324748"/>
    </source>
</evidence>
<dbReference type="AlphaFoldDB" id="A0A5B0LR58"/>
<evidence type="ECO:0000313" key="2">
    <source>
        <dbReference type="EMBL" id="KAA1067487.1"/>
    </source>
</evidence>